<evidence type="ECO:0000256" key="1">
    <source>
        <dbReference type="ARBA" id="ARBA00022448"/>
    </source>
</evidence>
<dbReference type="EMBL" id="AP021857">
    <property type="protein sequence ID" value="BBO20505.1"/>
    <property type="molecule type" value="Genomic_DNA"/>
</dbReference>
<dbReference type="InterPro" id="IPR003439">
    <property type="entry name" value="ABC_transporter-like_ATP-bd"/>
</dbReference>
<dbReference type="GO" id="GO:0005524">
    <property type="term" value="F:ATP binding"/>
    <property type="evidence" value="ECO:0007669"/>
    <property type="project" value="UniProtKB-KW"/>
</dbReference>
<dbReference type="PANTHER" id="PTHR43023">
    <property type="entry name" value="PROTEIN TRIGALACTOSYLDIACYLGLYCEROL 3, CHLOROPLASTIC"/>
    <property type="match status" value="1"/>
</dbReference>
<evidence type="ECO:0000313" key="6">
    <source>
        <dbReference type="EMBL" id="BBO20505.1"/>
    </source>
</evidence>
<dbReference type="Proteomes" id="UP000662914">
    <property type="component" value="Chromosome"/>
</dbReference>
<dbReference type="PANTHER" id="PTHR43023:SF3">
    <property type="entry name" value="PROTEIN TRIGALACTOSYLDIACYLGLYCEROL 3, CHLOROPLASTIC"/>
    <property type="match status" value="1"/>
</dbReference>
<dbReference type="InterPro" id="IPR027417">
    <property type="entry name" value="P-loop_NTPase"/>
</dbReference>
<feature type="domain" description="ABC transporter" evidence="5">
    <location>
        <begin position="18"/>
        <end position="255"/>
    </location>
</feature>
<evidence type="ECO:0000256" key="3">
    <source>
        <dbReference type="ARBA" id="ARBA00022741"/>
    </source>
</evidence>
<dbReference type="KEGG" id="ddz:DSYM_12040"/>
<dbReference type="PROSITE" id="PS00211">
    <property type="entry name" value="ABC_TRANSPORTER_1"/>
    <property type="match status" value="1"/>
</dbReference>
<dbReference type="SMART" id="SM00382">
    <property type="entry name" value="AAA"/>
    <property type="match status" value="1"/>
</dbReference>
<dbReference type="GO" id="GO:0016887">
    <property type="term" value="F:ATP hydrolysis activity"/>
    <property type="evidence" value="ECO:0007669"/>
    <property type="project" value="InterPro"/>
</dbReference>
<dbReference type="Pfam" id="PF00005">
    <property type="entry name" value="ABC_tran"/>
    <property type="match status" value="1"/>
</dbReference>
<evidence type="ECO:0000256" key="2">
    <source>
        <dbReference type="ARBA" id="ARBA00022475"/>
    </source>
</evidence>
<dbReference type="Gene3D" id="3.40.50.300">
    <property type="entry name" value="P-loop containing nucleotide triphosphate hydrolases"/>
    <property type="match status" value="1"/>
</dbReference>
<keyword evidence="4 6" id="KW-0067">ATP-binding</keyword>
<keyword evidence="2" id="KW-0472">Membrane</keyword>
<dbReference type="PROSITE" id="PS50893">
    <property type="entry name" value="ABC_TRANSPORTER_2"/>
    <property type="match status" value="1"/>
</dbReference>
<evidence type="ECO:0000256" key="4">
    <source>
        <dbReference type="ARBA" id="ARBA00022840"/>
    </source>
</evidence>
<keyword evidence="3" id="KW-0547">Nucleotide-binding</keyword>
<dbReference type="SUPFAM" id="SSF52540">
    <property type="entry name" value="P-loop containing nucleoside triphosphate hydrolases"/>
    <property type="match status" value="1"/>
</dbReference>
<dbReference type="AlphaFoldDB" id="A0A809R843"/>
<evidence type="ECO:0000313" key="7">
    <source>
        <dbReference type="Proteomes" id="UP000662914"/>
    </source>
</evidence>
<accession>A0A809R843</accession>
<evidence type="ECO:0000259" key="5">
    <source>
        <dbReference type="PROSITE" id="PS50893"/>
    </source>
</evidence>
<name>A0A809R843_9PROT</name>
<dbReference type="InterPro" id="IPR003593">
    <property type="entry name" value="AAA+_ATPase"/>
</dbReference>
<keyword evidence="2" id="KW-1003">Cell membrane</keyword>
<keyword evidence="1" id="KW-0813">Transport</keyword>
<organism evidence="6 7">
    <name type="scientific">Candidatus Desulfobacillus denitrificans</name>
    <dbReference type="NCBI Taxonomy" id="2608985"/>
    <lineage>
        <taxon>Bacteria</taxon>
        <taxon>Pseudomonadati</taxon>
        <taxon>Pseudomonadota</taxon>
        <taxon>Betaproteobacteria</taxon>
        <taxon>Candidatus Desulfobacillus</taxon>
    </lineage>
</organism>
<reference evidence="6" key="1">
    <citation type="journal article" name="DNA Res.">
        <title>The physiological potential of anammox bacteria as revealed by their core genome structure.</title>
        <authorList>
            <person name="Okubo T."/>
            <person name="Toyoda A."/>
            <person name="Fukuhara K."/>
            <person name="Uchiyama I."/>
            <person name="Harigaya Y."/>
            <person name="Kuroiwa M."/>
            <person name="Suzuki T."/>
            <person name="Murakami Y."/>
            <person name="Suwa Y."/>
            <person name="Takami H."/>
        </authorList>
    </citation>
    <scope>NUCLEOTIDE SEQUENCE</scope>
    <source>
        <strain evidence="6">317325-3</strain>
    </source>
</reference>
<sequence length="272" mass="30297">MTPQSPTPAPGTGATPVIEIEHLSTRFGEHWVHRDLNLVIEKGEVMALVGGSGSGKTTLLRQMIGLLYPTQGQIRLFGEPLFTGDPVQERNLRRRFGMLFQYGALYSAFTVFQNIAFPLRELGVVDEALIHDLVMLKLSMVELLPRHAWLMPSELSGGMIKRVALARALSLEPELLLLDEPTAGLDPDRSESFVRLINSLHRQLGLTVVLVTHDLDTLAGMATRVAVLAEQRILALGTIDEITRVDHPFIRNFFCCDRAQRALQSRMTEEHA</sequence>
<protein>
    <submittedName>
        <fullName evidence="6">ABC transporter ATP-binding protein</fullName>
    </submittedName>
</protein>
<dbReference type="InterPro" id="IPR017871">
    <property type="entry name" value="ABC_transporter-like_CS"/>
</dbReference>
<proteinExistence type="predicted"/>
<gene>
    <name evidence="6" type="ORF">DSYM_12040</name>
</gene>